<dbReference type="InterPro" id="IPR007410">
    <property type="entry name" value="LpqE-like"/>
</dbReference>
<sequence>MKRMLFIPSLALLAACGQGGKANIEVSDAWARPTRGDAPGAVYVTIENKGGQDDRLVSVMTDHAAMAMVHQTEMSNGVARMRMAGEINVPAGNSIKMVPGGTHIMLEGLRTPLHTGDSFPLVLKFRESGEEKVSVRVAEAGEQ</sequence>
<proteinExistence type="predicted"/>
<dbReference type="PANTHER" id="PTHR36302:SF1">
    <property type="entry name" value="COPPER CHAPERONE PCU(A)C"/>
    <property type="match status" value="1"/>
</dbReference>
<protein>
    <submittedName>
        <fullName evidence="1">Copper chaperone PCu(A)C</fullName>
    </submittedName>
</protein>
<comment type="caution">
    <text evidence="1">The sequence shown here is derived from an EMBL/GenBank/DDBJ whole genome shotgun (WGS) entry which is preliminary data.</text>
</comment>
<dbReference type="Pfam" id="PF04314">
    <property type="entry name" value="PCuAC"/>
    <property type="match status" value="1"/>
</dbReference>
<dbReference type="Gene3D" id="2.60.40.1890">
    <property type="entry name" value="PCu(A)C copper chaperone"/>
    <property type="match status" value="1"/>
</dbReference>
<name>A0ABT0RT29_9SPHN</name>
<dbReference type="PROSITE" id="PS51257">
    <property type="entry name" value="PROKAR_LIPOPROTEIN"/>
    <property type="match status" value="1"/>
</dbReference>
<evidence type="ECO:0000313" key="2">
    <source>
        <dbReference type="Proteomes" id="UP001203410"/>
    </source>
</evidence>
<dbReference type="InterPro" id="IPR058248">
    <property type="entry name" value="Lxx211020-like"/>
</dbReference>
<organism evidence="1 2">
    <name type="scientific">Sphingomonas caseinilyticus</name>
    <dbReference type="NCBI Taxonomy" id="2908205"/>
    <lineage>
        <taxon>Bacteria</taxon>
        <taxon>Pseudomonadati</taxon>
        <taxon>Pseudomonadota</taxon>
        <taxon>Alphaproteobacteria</taxon>
        <taxon>Sphingomonadales</taxon>
        <taxon>Sphingomonadaceae</taxon>
        <taxon>Sphingomonas</taxon>
    </lineage>
</organism>
<dbReference type="RefSeq" id="WP_249903503.1">
    <property type="nucleotide sequence ID" value="NZ_JAMGBA010000001.1"/>
</dbReference>
<gene>
    <name evidence="1" type="ORF">LZ496_05130</name>
</gene>
<accession>A0ABT0RT29</accession>
<reference evidence="1 2" key="1">
    <citation type="submission" date="2022-05" db="EMBL/GenBank/DDBJ databases">
        <authorList>
            <person name="Jo J.-H."/>
            <person name="Im W.-T."/>
        </authorList>
    </citation>
    <scope>NUCLEOTIDE SEQUENCE [LARGE SCALE GENOMIC DNA]</scope>
    <source>
        <strain evidence="1 2">NSE70-1</strain>
    </source>
</reference>
<dbReference type="PANTHER" id="PTHR36302">
    <property type="entry name" value="BLR7088 PROTEIN"/>
    <property type="match status" value="1"/>
</dbReference>
<dbReference type="EMBL" id="JAMGBA010000001">
    <property type="protein sequence ID" value="MCL6698165.1"/>
    <property type="molecule type" value="Genomic_DNA"/>
</dbReference>
<keyword evidence="2" id="KW-1185">Reference proteome</keyword>
<dbReference type="SUPFAM" id="SSF110087">
    <property type="entry name" value="DR1885-like metal-binding protein"/>
    <property type="match status" value="1"/>
</dbReference>
<dbReference type="Proteomes" id="UP001203410">
    <property type="component" value="Unassembled WGS sequence"/>
</dbReference>
<dbReference type="InterPro" id="IPR036182">
    <property type="entry name" value="PCuAC_sf"/>
</dbReference>
<evidence type="ECO:0000313" key="1">
    <source>
        <dbReference type="EMBL" id="MCL6698165.1"/>
    </source>
</evidence>